<feature type="chain" id="PRO_5024274292" evidence="4">
    <location>
        <begin position="27"/>
        <end position="527"/>
    </location>
</feature>
<dbReference type="CDD" id="cd08502">
    <property type="entry name" value="PBP2_NikA_DppA_OppA_like_16"/>
    <property type="match status" value="1"/>
</dbReference>
<dbReference type="GO" id="GO:0043190">
    <property type="term" value="C:ATP-binding cassette (ABC) transporter complex"/>
    <property type="evidence" value="ECO:0007669"/>
    <property type="project" value="InterPro"/>
</dbReference>
<evidence type="ECO:0000256" key="3">
    <source>
        <dbReference type="ARBA" id="ARBA00022729"/>
    </source>
</evidence>
<evidence type="ECO:0000313" key="6">
    <source>
        <dbReference type="EMBL" id="TYO65618.1"/>
    </source>
</evidence>
<comment type="subcellular location">
    <subcellularLocation>
        <location evidence="1">Periplasm</location>
    </subcellularLocation>
</comment>
<dbReference type="Gene3D" id="3.10.105.10">
    <property type="entry name" value="Dipeptide-binding Protein, Domain 3"/>
    <property type="match status" value="1"/>
</dbReference>
<dbReference type="AlphaFoldDB" id="A0A5S4YNA8"/>
<comment type="caution">
    <text evidence="6">The sequence shown here is derived from an EMBL/GenBank/DDBJ whole genome shotgun (WGS) entry which is preliminary data.</text>
</comment>
<dbReference type="GO" id="GO:0015833">
    <property type="term" value="P:peptide transport"/>
    <property type="evidence" value="ECO:0007669"/>
    <property type="project" value="TreeGrafter"/>
</dbReference>
<dbReference type="Pfam" id="PF00496">
    <property type="entry name" value="SBP_bac_5"/>
    <property type="match status" value="1"/>
</dbReference>
<dbReference type="Gene3D" id="3.90.76.10">
    <property type="entry name" value="Dipeptide-binding Protein, Domain 1"/>
    <property type="match status" value="1"/>
</dbReference>
<dbReference type="Proteomes" id="UP000324797">
    <property type="component" value="Unassembled WGS sequence"/>
</dbReference>
<evidence type="ECO:0000256" key="4">
    <source>
        <dbReference type="SAM" id="SignalP"/>
    </source>
</evidence>
<evidence type="ECO:0000313" key="7">
    <source>
        <dbReference type="Proteomes" id="UP000324797"/>
    </source>
</evidence>
<dbReference type="InterPro" id="IPR039424">
    <property type="entry name" value="SBP_5"/>
</dbReference>
<dbReference type="PANTHER" id="PTHR30290:SF38">
    <property type="entry name" value="D,D-DIPEPTIDE-BINDING PERIPLASMIC PROTEIN DDPA-RELATED"/>
    <property type="match status" value="1"/>
</dbReference>
<dbReference type="Gene3D" id="3.40.190.10">
    <property type="entry name" value="Periplasmic binding protein-like II"/>
    <property type="match status" value="1"/>
</dbReference>
<feature type="signal peptide" evidence="4">
    <location>
        <begin position="1"/>
        <end position="26"/>
    </location>
</feature>
<evidence type="ECO:0000256" key="1">
    <source>
        <dbReference type="ARBA" id="ARBA00004418"/>
    </source>
</evidence>
<keyword evidence="7" id="KW-1185">Reference proteome</keyword>
<dbReference type="PIRSF" id="PIRSF002741">
    <property type="entry name" value="MppA"/>
    <property type="match status" value="1"/>
</dbReference>
<proteinExistence type="inferred from homology"/>
<dbReference type="GO" id="GO:1904680">
    <property type="term" value="F:peptide transmembrane transporter activity"/>
    <property type="evidence" value="ECO:0007669"/>
    <property type="project" value="TreeGrafter"/>
</dbReference>
<protein>
    <submittedName>
        <fullName evidence="6">ABC transporter substrate-binding protein</fullName>
    </submittedName>
</protein>
<comment type="similarity">
    <text evidence="2">Belongs to the bacterial solute-binding protein 5 family.</text>
</comment>
<dbReference type="GO" id="GO:0030288">
    <property type="term" value="C:outer membrane-bounded periplasmic space"/>
    <property type="evidence" value="ECO:0007669"/>
    <property type="project" value="UniProtKB-ARBA"/>
</dbReference>
<name>A0A5S4YNA8_9BRAD</name>
<feature type="domain" description="Solute-binding protein family 5" evidence="5">
    <location>
        <begin position="72"/>
        <end position="414"/>
    </location>
</feature>
<sequence length="527" mass="57607">MGLRQFMLSAALSFVGAAGLSVTAHAEDRVLKVSLQTELQILDPIITTINATRVFAYLVFDELVAIDSEGHYKPQMLSGWDVSADRLTYTFHLRDGLKFSDGAPVTSEDCIASIERWAKRDGFGAQLMDAADRFKIIDTKTFELSLKRPFAFVIDALGKPGHQIPVVMPARLARLDANTAVPEVIGSGPFIFLKDQWRAGAKAVFARNPNYVPRSEPADGLAGGKVVSFDRIELLSIPDQSTRVAALQKGELDLLEVVPYDYIDMLRKDPNVTLGKQPTIAQNMIAINVNHAQAPFDNPLIRRALQVAVEQSDVMAGLGVPVDMYRVCYSIYMCGNSGSSDAGTEYSREVGPKAAQKLLKEAGYKGEPVVFLHAGTSALLNPVGSVIADQMKQAGFNIDFRTSDYATVAARRLKKSPGADGGWGVTPMVMTGIDLLNPLAQQMVSLNCMENNPGWYCDPALNDLLKVYSQASTAADSNKSRDEIQAVFHKNVNYVLAGQFAAPPAYRSDLKGMILFSFPVFWNVRRE</sequence>
<gene>
    <name evidence="6" type="ORF">FXV83_15425</name>
</gene>
<keyword evidence="3 4" id="KW-0732">Signal</keyword>
<dbReference type="EMBL" id="VSTH01000050">
    <property type="protein sequence ID" value="TYO65618.1"/>
    <property type="molecule type" value="Genomic_DNA"/>
</dbReference>
<dbReference type="InterPro" id="IPR030678">
    <property type="entry name" value="Peptide/Ni-bd"/>
</dbReference>
<dbReference type="SUPFAM" id="SSF53850">
    <property type="entry name" value="Periplasmic binding protein-like II"/>
    <property type="match status" value="1"/>
</dbReference>
<organism evidence="6 7">
    <name type="scientific">Bradyrhizobium hipponense</name>
    <dbReference type="NCBI Taxonomy" id="2605638"/>
    <lineage>
        <taxon>Bacteria</taxon>
        <taxon>Pseudomonadati</taxon>
        <taxon>Pseudomonadota</taxon>
        <taxon>Alphaproteobacteria</taxon>
        <taxon>Hyphomicrobiales</taxon>
        <taxon>Nitrobacteraceae</taxon>
        <taxon>Bradyrhizobium</taxon>
    </lineage>
</organism>
<dbReference type="PANTHER" id="PTHR30290">
    <property type="entry name" value="PERIPLASMIC BINDING COMPONENT OF ABC TRANSPORTER"/>
    <property type="match status" value="1"/>
</dbReference>
<evidence type="ECO:0000256" key="2">
    <source>
        <dbReference type="ARBA" id="ARBA00005695"/>
    </source>
</evidence>
<evidence type="ECO:0000259" key="5">
    <source>
        <dbReference type="Pfam" id="PF00496"/>
    </source>
</evidence>
<dbReference type="RefSeq" id="WP_148740259.1">
    <property type="nucleotide sequence ID" value="NZ_VSTH01000050.1"/>
</dbReference>
<reference evidence="6 7" key="1">
    <citation type="submission" date="2019-08" db="EMBL/GenBank/DDBJ databases">
        <title>Bradyrhizobium hipponensis sp. nov., a rhizobium isolated from a Lupinus angustifolius root nodule in Tunisia.</title>
        <authorList>
            <person name="Off K."/>
            <person name="Rejili M."/>
            <person name="Mars M."/>
            <person name="Brachmann A."/>
            <person name="Marin M."/>
        </authorList>
    </citation>
    <scope>NUCLEOTIDE SEQUENCE [LARGE SCALE GENOMIC DNA]</scope>
    <source>
        <strain evidence="7">aSej3</strain>
    </source>
</reference>
<accession>A0A5S4YNA8</accession>
<dbReference type="InterPro" id="IPR000914">
    <property type="entry name" value="SBP_5_dom"/>
</dbReference>